<keyword evidence="2" id="KW-0378">Hydrolase</keyword>
<evidence type="ECO:0000256" key="1">
    <source>
        <dbReference type="ARBA" id="ARBA00010515"/>
    </source>
</evidence>
<dbReference type="Proteomes" id="UP000757540">
    <property type="component" value="Unassembled WGS sequence"/>
</dbReference>
<dbReference type="EMBL" id="JABEZU010000003">
    <property type="protein sequence ID" value="NOV98320.1"/>
    <property type="molecule type" value="Genomic_DNA"/>
</dbReference>
<accession>A0ABX2A643</accession>
<feature type="region of interest" description="Disordered" evidence="4">
    <location>
        <begin position="1"/>
        <end position="22"/>
    </location>
</feature>
<dbReference type="InterPro" id="IPR033140">
    <property type="entry name" value="Lipase_GDXG_put_SER_AS"/>
</dbReference>
<keyword evidence="8" id="KW-1185">Reference proteome</keyword>
<dbReference type="SUPFAM" id="SSF53474">
    <property type="entry name" value="alpha/beta-Hydrolases"/>
    <property type="match status" value="1"/>
</dbReference>
<evidence type="ECO:0000259" key="6">
    <source>
        <dbReference type="Pfam" id="PF20434"/>
    </source>
</evidence>
<feature type="active site" evidence="3">
    <location>
        <position position="253"/>
    </location>
</feature>
<dbReference type="RefSeq" id="WP_171784522.1">
    <property type="nucleotide sequence ID" value="NZ_BAAAML010000001.1"/>
</dbReference>
<organism evidence="7 8">
    <name type="scientific">Isoptericola halotolerans</name>
    <dbReference type="NCBI Taxonomy" id="300560"/>
    <lineage>
        <taxon>Bacteria</taxon>
        <taxon>Bacillati</taxon>
        <taxon>Actinomycetota</taxon>
        <taxon>Actinomycetes</taxon>
        <taxon>Micrococcales</taxon>
        <taxon>Promicromonosporaceae</taxon>
        <taxon>Isoptericola</taxon>
    </lineage>
</organism>
<dbReference type="InterPro" id="IPR029058">
    <property type="entry name" value="AB_hydrolase_fold"/>
</dbReference>
<evidence type="ECO:0000256" key="2">
    <source>
        <dbReference type="ARBA" id="ARBA00022801"/>
    </source>
</evidence>
<dbReference type="PANTHER" id="PTHR48081">
    <property type="entry name" value="AB HYDROLASE SUPERFAMILY PROTEIN C4A8.06C"/>
    <property type="match status" value="1"/>
</dbReference>
<feature type="transmembrane region" description="Helical" evidence="5">
    <location>
        <begin position="29"/>
        <end position="50"/>
    </location>
</feature>
<dbReference type="InterPro" id="IPR050300">
    <property type="entry name" value="GDXG_lipolytic_enzyme"/>
</dbReference>
<keyword evidence="5" id="KW-1133">Transmembrane helix</keyword>
<comment type="caution">
    <text evidence="7">The sequence shown here is derived from an EMBL/GenBank/DDBJ whole genome shotgun (WGS) entry which is preliminary data.</text>
</comment>
<keyword evidence="5" id="KW-0472">Membrane</keyword>
<evidence type="ECO:0000313" key="8">
    <source>
        <dbReference type="Proteomes" id="UP000757540"/>
    </source>
</evidence>
<protein>
    <submittedName>
        <fullName evidence="7">Acetyl esterase/lipase</fullName>
    </submittedName>
</protein>
<evidence type="ECO:0000256" key="4">
    <source>
        <dbReference type="SAM" id="MobiDB-lite"/>
    </source>
</evidence>
<feature type="domain" description="BD-FAE-like" evidence="6">
    <location>
        <begin position="159"/>
        <end position="364"/>
    </location>
</feature>
<dbReference type="Pfam" id="PF20434">
    <property type="entry name" value="BD-FAE"/>
    <property type="match status" value="1"/>
</dbReference>
<dbReference type="Gene3D" id="3.40.50.1820">
    <property type="entry name" value="alpha/beta hydrolase"/>
    <property type="match status" value="1"/>
</dbReference>
<comment type="similarity">
    <text evidence="1">Belongs to the 'GDXG' lipolytic enzyme family.</text>
</comment>
<keyword evidence="5" id="KW-0812">Transmembrane</keyword>
<dbReference type="InterPro" id="IPR049492">
    <property type="entry name" value="BD-FAE-like_dom"/>
</dbReference>
<sequence length="409" mass="41867">MTAHRPHHAAGPAAGTTDGGGATRRRPNVVVGLLAVLAVLLAVVSAGAFLPSVPWWGHVGGYAAAWAPWMVVLGLAVTVAAAVALMRRGSVTRVVAVAGGLLAAGLSFAVVTQQLRVAQEHAVGIRIVELFRVTPGDVAPDVDAQYGDDEGDPQNLSLWLPEGGPDGPAPVVVLVHGGGWVSGERTQRTTASHAAWFAGQGYLAVSIDYPLSSDERHRWDAVEPQVACALAWVGEHAADHGGDPGRVFLAGDSAGGNLALEVAYRTASGDLDPECEGSVPPVSAVSTLYPVASPVGAYDNDDPVMGDVGRSLAEQYTGGSPEQHPDRYAAITPAGHVTPGAPPTLMVVGASDHLVPPAGAEELAGVLTGAGVAHELVVLPAATHVFDAAPGGVGTQLWRELTVRMFDHS</sequence>
<evidence type="ECO:0000313" key="7">
    <source>
        <dbReference type="EMBL" id="NOV98320.1"/>
    </source>
</evidence>
<evidence type="ECO:0000256" key="3">
    <source>
        <dbReference type="PROSITE-ProRule" id="PRU10038"/>
    </source>
</evidence>
<evidence type="ECO:0000256" key="5">
    <source>
        <dbReference type="SAM" id="Phobius"/>
    </source>
</evidence>
<name>A0ABX2A643_9MICO</name>
<feature type="transmembrane region" description="Helical" evidence="5">
    <location>
        <begin position="91"/>
        <end position="111"/>
    </location>
</feature>
<reference evidence="7 8" key="1">
    <citation type="submission" date="2020-05" db="EMBL/GenBank/DDBJ databases">
        <title>Genomic Encyclopedia of Type Strains, Phase III (KMG-III): the genomes of soil and plant-associated and newly described type strains.</title>
        <authorList>
            <person name="Whitman W."/>
        </authorList>
    </citation>
    <scope>NUCLEOTIDE SEQUENCE [LARGE SCALE GENOMIC DNA]</scope>
    <source>
        <strain evidence="7 8">KCTC 19046</strain>
    </source>
</reference>
<dbReference type="PROSITE" id="PS01174">
    <property type="entry name" value="LIPASE_GDXG_SER"/>
    <property type="match status" value="1"/>
</dbReference>
<feature type="transmembrane region" description="Helical" evidence="5">
    <location>
        <begin position="62"/>
        <end position="84"/>
    </location>
</feature>
<proteinExistence type="inferred from homology"/>
<gene>
    <name evidence="7" type="ORF">HDG69_002905</name>
</gene>